<proteinExistence type="predicted"/>
<dbReference type="RefSeq" id="WP_179755474.1">
    <property type="nucleotide sequence ID" value="NZ_JACCBU010000001.1"/>
</dbReference>
<evidence type="ECO:0000313" key="3">
    <source>
        <dbReference type="Proteomes" id="UP000569914"/>
    </source>
</evidence>
<dbReference type="Proteomes" id="UP000569914">
    <property type="component" value="Unassembled WGS sequence"/>
</dbReference>
<evidence type="ECO:0000313" key="2">
    <source>
        <dbReference type="EMBL" id="NYE73747.1"/>
    </source>
</evidence>
<accession>A0A7Y9IBQ2</accession>
<dbReference type="EMBL" id="JACCBU010000001">
    <property type="protein sequence ID" value="NYE73747.1"/>
    <property type="molecule type" value="Genomic_DNA"/>
</dbReference>
<dbReference type="AlphaFoldDB" id="A0A7Y9IBQ2"/>
<organism evidence="2 3">
    <name type="scientific">Microlunatus parietis</name>
    <dbReference type="NCBI Taxonomy" id="682979"/>
    <lineage>
        <taxon>Bacteria</taxon>
        <taxon>Bacillati</taxon>
        <taxon>Actinomycetota</taxon>
        <taxon>Actinomycetes</taxon>
        <taxon>Propionibacteriales</taxon>
        <taxon>Propionibacteriaceae</taxon>
        <taxon>Microlunatus</taxon>
    </lineage>
</organism>
<feature type="region of interest" description="Disordered" evidence="1">
    <location>
        <begin position="82"/>
        <end position="108"/>
    </location>
</feature>
<sequence>MALGNLNALLDQSVASLRDPIYGALSVDGLARLDAIMDAIGAAADPAPPRPDGTAEPPLPWFTPDGGFWPDAATLLDAFRSNPRTDGASALNDGVPVPAPSLRQVPPN</sequence>
<reference evidence="2 3" key="1">
    <citation type="submission" date="2020-07" db="EMBL/GenBank/DDBJ databases">
        <title>Sequencing the genomes of 1000 actinobacteria strains.</title>
        <authorList>
            <person name="Klenk H.-P."/>
        </authorList>
    </citation>
    <scope>NUCLEOTIDE SEQUENCE [LARGE SCALE GENOMIC DNA]</scope>
    <source>
        <strain evidence="2 3">DSM 22083</strain>
    </source>
</reference>
<gene>
    <name evidence="2" type="ORF">BKA15_005076</name>
</gene>
<evidence type="ECO:0000256" key="1">
    <source>
        <dbReference type="SAM" id="MobiDB-lite"/>
    </source>
</evidence>
<feature type="region of interest" description="Disordered" evidence="1">
    <location>
        <begin position="44"/>
        <end position="63"/>
    </location>
</feature>
<comment type="caution">
    <text evidence="2">The sequence shown here is derived from an EMBL/GenBank/DDBJ whole genome shotgun (WGS) entry which is preliminary data.</text>
</comment>
<keyword evidence="3" id="KW-1185">Reference proteome</keyword>
<name>A0A7Y9IBQ2_9ACTN</name>
<feature type="compositionally biased region" description="Pro residues" evidence="1">
    <location>
        <begin position="46"/>
        <end position="61"/>
    </location>
</feature>
<protein>
    <submittedName>
        <fullName evidence="2">Uncharacterized protein</fullName>
    </submittedName>
</protein>